<reference evidence="4 5" key="1">
    <citation type="submission" date="2016-12" db="EMBL/GenBank/DDBJ databases">
        <title>Diversity of luminous bacteria.</title>
        <authorList>
            <person name="Yoshizawa S."/>
            <person name="Kogure K."/>
        </authorList>
    </citation>
    <scope>NUCLEOTIDE SEQUENCE [LARGE SCALE GENOMIC DNA]</scope>
    <source>
        <strain evidence="4 5">LC1-200</strain>
    </source>
</reference>
<accession>A0A2S7VXI6</accession>
<dbReference type="InterPro" id="IPR051016">
    <property type="entry name" value="Diverse_Substrate_AcTransf"/>
</dbReference>
<evidence type="ECO:0000313" key="5">
    <source>
        <dbReference type="Proteomes" id="UP000238730"/>
    </source>
</evidence>
<name>A0A2S7VXI6_PHOAN</name>
<evidence type="ECO:0000256" key="1">
    <source>
        <dbReference type="ARBA" id="ARBA00022679"/>
    </source>
</evidence>
<keyword evidence="1 4" id="KW-0808">Transferase</keyword>
<dbReference type="Pfam" id="PF00583">
    <property type="entry name" value="Acetyltransf_1"/>
    <property type="match status" value="1"/>
</dbReference>
<dbReference type="CDD" id="cd04301">
    <property type="entry name" value="NAT_SF"/>
    <property type="match status" value="1"/>
</dbReference>
<protein>
    <submittedName>
        <fullName evidence="4">GNAT family N-acetyltransferase</fullName>
    </submittedName>
</protein>
<dbReference type="OrthoDB" id="9797417at2"/>
<dbReference type="GO" id="GO:0008080">
    <property type="term" value="F:N-acetyltransferase activity"/>
    <property type="evidence" value="ECO:0007669"/>
    <property type="project" value="TreeGrafter"/>
</dbReference>
<dbReference type="SUPFAM" id="SSF55729">
    <property type="entry name" value="Acyl-CoA N-acyltransferases (Nat)"/>
    <property type="match status" value="1"/>
</dbReference>
<dbReference type="AlphaFoldDB" id="A0A2S7VXI6"/>
<dbReference type="Gene3D" id="3.40.630.30">
    <property type="match status" value="1"/>
</dbReference>
<dbReference type="Proteomes" id="UP000238730">
    <property type="component" value="Unassembled WGS sequence"/>
</dbReference>
<sequence length="164" mass="18237">MKISLTKPVLSSLDTFLKLIDELFAYEALPQKVEQTATAVKQLLATPELGQAWFIEVEENGETCVAGHLVVSYAFSLEHGGKVGFIDQFYLKPEWRQKGIGASLIPQVEDRVMNDGIKALSLEVNIGNAGARTFYERHGFVPRRQFCVMTKNLAEKTVPLHVAS</sequence>
<dbReference type="RefSeq" id="WP_105060099.1">
    <property type="nucleotide sequence ID" value="NZ_MSCJ01000001.1"/>
</dbReference>
<dbReference type="InterPro" id="IPR000182">
    <property type="entry name" value="GNAT_dom"/>
</dbReference>
<proteinExistence type="predicted"/>
<organism evidence="4 5">
    <name type="scientific">Photobacterium angustum</name>
    <dbReference type="NCBI Taxonomy" id="661"/>
    <lineage>
        <taxon>Bacteria</taxon>
        <taxon>Pseudomonadati</taxon>
        <taxon>Pseudomonadota</taxon>
        <taxon>Gammaproteobacteria</taxon>
        <taxon>Vibrionales</taxon>
        <taxon>Vibrionaceae</taxon>
        <taxon>Photobacterium</taxon>
    </lineage>
</organism>
<dbReference type="PROSITE" id="PS51186">
    <property type="entry name" value="GNAT"/>
    <property type="match status" value="1"/>
</dbReference>
<keyword evidence="2" id="KW-0012">Acyltransferase</keyword>
<feature type="domain" description="N-acetyltransferase" evidence="3">
    <location>
        <begin position="1"/>
        <end position="154"/>
    </location>
</feature>
<evidence type="ECO:0000256" key="2">
    <source>
        <dbReference type="ARBA" id="ARBA00023315"/>
    </source>
</evidence>
<comment type="caution">
    <text evidence="4">The sequence shown here is derived from an EMBL/GenBank/DDBJ whole genome shotgun (WGS) entry which is preliminary data.</text>
</comment>
<dbReference type="EMBL" id="MSCJ01000001">
    <property type="protein sequence ID" value="PQJ66781.1"/>
    <property type="molecule type" value="Genomic_DNA"/>
</dbReference>
<evidence type="ECO:0000313" key="4">
    <source>
        <dbReference type="EMBL" id="PQJ66781.1"/>
    </source>
</evidence>
<dbReference type="PANTHER" id="PTHR10545">
    <property type="entry name" value="DIAMINE N-ACETYLTRANSFERASE"/>
    <property type="match status" value="1"/>
</dbReference>
<dbReference type="PANTHER" id="PTHR10545:SF29">
    <property type="entry name" value="GH14572P-RELATED"/>
    <property type="match status" value="1"/>
</dbReference>
<gene>
    <name evidence="4" type="ORF">BTO08_04780</name>
</gene>
<evidence type="ECO:0000259" key="3">
    <source>
        <dbReference type="PROSITE" id="PS51186"/>
    </source>
</evidence>
<dbReference type="InterPro" id="IPR016181">
    <property type="entry name" value="Acyl_CoA_acyltransferase"/>
</dbReference>